<comment type="caution">
    <text evidence="3">The sequence shown here is derived from an EMBL/GenBank/DDBJ whole genome shotgun (WGS) entry which is preliminary data.</text>
</comment>
<feature type="domain" description="Phage terminase large subunit C-terminal" evidence="2">
    <location>
        <begin position="268"/>
        <end position="405"/>
    </location>
</feature>
<protein>
    <submittedName>
        <fullName evidence="3">PBSX family phage terminase large subunit</fullName>
    </submittedName>
</protein>
<dbReference type="PANTHER" id="PTHR39184:SF1">
    <property type="entry name" value="PBSX PHAGE TERMINASE LARGE SUBUNIT"/>
    <property type="match status" value="1"/>
</dbReference>
<organism evidence="3 4">
    <name type="scientific">Segatella copri</name>
    <dbReference type="NCBI Taxonomy" id="165179"/>
    <lineage>
        <taxon>Bacteria</taxon>
        <taxon>Pseudomonadati</taxon>
        <taxon>Bacteroidota</taxon>
        <taxon>Bacteroidia</taxon>
        <taxon>Bacteroidales</taxon>
        <taxon>Prevotellaceae</taxon>
        <taxon>Segatella</taxon>
    </lineage>
</organism>
<gene>
    <name evidence="3" type="ORF">F7D71_07160</name>
</gene>
<proteinExistence type="predicted"/>
<feature type="domain" description="Phage terminase large subunit N-terminal" evidence="1">
    <location>
        <begin position="17"/>
        <end position="236"/>
    </location>
</feature>
<dbReference type="NCBIfam" id="TIGR01547">
    <property type="entry name" value="phage_term_2"/>
    <property type="match status" value="1"/>
</dbReference>
<dbReference type="Proteomes" id="UP000423156">
    <property type="component" value="Unassembled WGS sequence"/>
</dbReference>
<dbReference type="Pfam" id="PF17288">
    <property type="entry name" value="Terminase_3C"/>
    <property type="match status" value="1"/>
</dbReference>
<dbReference type="Gene3D" id="3.30.420.280">
    <property type="match status" value="1"/>
</dbReference>
<dbReference type="InterPro" id="IPR052380">
    <property type="entry name" value="Viral_DNA_packaging_terminase"/>
</dbReference>
<dbReference type="SUPFAM" id="SSF52540">
    <property type="entry name" value="P-loop containing nucleoside triphosphate hydrolases"/>
    <property type="match status" value="1"/>
</dbReference>
<reference evidence="4" key="1">
    <citation type="submission" date="2019-09" db="EMBL/GenBank/DDBJ databases">
        <title>Distinct polysaccharide growth profiles of human intestinal Prevotella copri isolates.</title>
        <authorList>
            <person name="Fehlner-Peach H."/>
            <person name="Magnabosco C."/>
            <person name="Raghavan V."/>
            <person name="Scher J.U."/>
            <person name="Tett A."/>
            <person name="Cox L.M."/>
            <person name="Gottsegen C."/>
            <person name="Watters A."/>
            <person name="Wiltshire- Gordon J.D."/>
            <person name="Segata N."/>
            <person name="Bonneau R."/>
            <person name="Littman D.R."/>
        </authorList>
    </citation>
    <scope>NUCLEOTIDE SEQUENCE [LARGE SCALE GENOMIC DNA]</scope>
    <source>
        <strain evidence="4">BU41712</strain>
    </source>
</reference>
<dbReference type="AlphaFoldDB" id="A0AA90UU94"/>
<dbReference type="InterPro" id="IPR035413">
    <property type="entry name" value="Terminase_L_C"/>
</dbReference>
<evidence type="ECO:0000259" key="2">
    <source>
        <dbReference type="Pfam" id="PF17288"/>
    </source>
</evidence>
<evidence type="ECO:0000259" key="1">
    <source>
        <dbReference type="Pfam" id="PF04466"/>
    </source>
</evidence>
<evidence type="ECO:0000313" key="3">
    <source>
        <dbReference type="EMBL" id="MQN77640.1"/>
    </source>
</evidence>
<dbReference type="EMBL" id="VZBZ01000094">
    <property type="protein sequence ID" value="MQN77640.1"/>
    <property type="molecule type" value="Genomic_DNA"/>
</dbReference>
<dbReference type="Gene3D" id="3.40.50.300">
    <property type="entry name" value="P-loop containing nucleotide triphosphate hydrolases"/>
    <property type="match status" value="1"/>
</dbReference>
<dbReference type="InterPro" id="IPR035412">
    <property type="entry name" value="Terminase_L_N"/>
</dbReference>
<dbReference type="PANTHER" id="PTHR39184">
    <property type="match status" value="1"/>
</dbReference>
<accession>A0AA90UU94</accession>
<dbReference type="Pfam" id="PF04466">
    <property type="entry name" value="Terminase_3"/>
    <property type="match status" value="1"/>
</dbReference>
<dbReference type="RefSeq" id="WP_153092760.1">
    <property type="nucleotide sequence ID" value="NZ_JBALKJ010000050.1"/>
</dbReference>
<evidence type="ECO:0000313" key="4">
    <source>
        <dbReference type="Proteomes" id="UP000423156"/>
    </source>
</evidence>
<name>A0AA90UU94_9BACT</name>
<sequence>MAKTHSVYYPLYNDKTHFIYLITGSRASGKSFSASQFIERLTFEYNAERKIAHKILYTRYTMVSAAISVIPEVKEKIEIDGTQDYFKNTKTDIVNKMTGAEIMFRGIHTASGNQTAKLKSIHGVTTFVVDEAEEWTSEEDFERIMLSIRQKGLHNRVIIIMNPCDSNHWVYKRFIEKTHKEVYFDGVPVQISTDPRVLHIHTTYLDNIKHLSPEFLNEVLEMKENEPEKYAHIMIGRWSDVSEGAIFKHVGIVDKFPSNARKVAIGVDWGYSKDYTAIVKCGIVDNRLYIEELCYRTEMLSSDIIRFLRPYADEGLFVYADSADPRLIDEVALGGIVIYGAQKGAGSILAGIDKMQTFEIFATRQSVHLQSEFRKYVWAKDKDGNYINVPEDHDNHLIDAARYYILAVLLGKVMKPRKASKSDLGVY</sequence>
<dbReference type="InterPro" id="IPR027417">
    <property type="entry name" value="P-loop_NTPase"/>
</dbReference>
<dbReference type="InterPro" id="IPR006437">
    <property type="entry name" value="Phage_terminase_lsu"/>
</dbReference>